<protein>
    <submittedName>
        <fullName evidence="3">Metallophosphoesterase</fullName>
    </submittedName>
</protein>
<proteinExistence type="predicted"/>
<comment type="caution">
    <text evidence="3">The sequence shown here is derived from an EMBL/GenBank/DDBJ whole genome shotgun (WGS) entry which is preliminary data.</text>
</comment>
<evidence type="ECO:0000313" key="4">
    <source>
        <dbReference type="Proteomes" id="UP000697710"/>
    </source>
</evidence>
<dbReference type="Gene3D" id="3.60.21.10">
    <property type="match status" value="1"/>
</dbReference>
<evidence type="ECO:0000259" key="2">
    <source>
        <dbReference type="Pfam" id="PF00149"/>
    </source>
</evidence>
<feature type="domain" description="Calcineurin-like phosphoesterase" evidence="2">
    <location>
        <begin position="9"/>
        <end position="195"/>
    </location>
</feature>
<reference evidence="3" key="1">
    <citation type="submission" date="2020-04" db="EMBL/GenBank/DDBJ databases">
        <authorList>
            <person name="Zhang T."/>
        </authorList>
    </citation>
    <scope>NUCLEOTIDE SEQUENCE</scope>
    <source>
        <strain evidence="3">HKST-UBA01</strain>
    </source>
</reference>
<reference evidence="3" key="2">
    <citation type="journal article" date="2021" name="Microbiome">
        <title>Successional dynamics and alternative stable states in a saline activated sludge microbial community over 9 years.</title>
        <authorList>
            <person name="Wang Y."/>
            <person name="Ye J."/>
            <person name="Ju F."/>
            <person name="Liu L."/>
            <person name="Boyd J.A."/>
            <person name="Deng Y."/>
            <person name="Parks D.H."/>
            <person name="Jiang X."/>
            <person name="Yin X."/>
            <person name="Woodcroft B.J."/>
            <person name="Tyson G.W."/>
            <person name="Hugenholtz P."/>
            <person name="Polz M.F."/>
            <person name="Zhang T."/>
        </authorList>
    </citation>
    <scope>NUCLEOTIDE SEQUENCE</scope>
    <source>
        <strain evidence="3">HKST-UBA01</strain>
    </source>
</reference>
<dbReference type="EMBL" id="JAGQHR010000001">
    <property type="protein sequence ID" value="MCA9726063.1"/>
    <property type="molecule type" value="Genomic_DNA"/>
</dbReference>
<feature type="compositionally biased region" description="Polar residues" evidence="1">
    <location>
        <begin position="141"/>
        <end position="153"/>
    </location>
</feature>
<sequence length="315" mass="34203">MPFAPTYPTFALISDWHQPTAGPEADAHQRRACELIEDRAPAAVLCSGDALLNAEPYTLLDFLAGELTVPIYIAPGNHDTTSPPSVPYGTVADDPHAALKAAFPQIYGANDWGMLTIEGVRIYFCSNNSPHISSAGEDTYRNCNPPGNQTGNPERSGWSDPESDQRQWLNVACEAWAGQHVLLITHRPHYAPFSSDIRPLHPCVQALEIPVQASVGKTFLHLGADIHVASHCRVSAFGCEFSTLTLRGGYFNRAVDPIIETLWDAGTDHQHEVDVAFLSYEFGAAQLEVWTCSDEYPDGILAHSATILPVTGGAQ</sequence>
<evidence type="ECO:0000313" key="3">
    <source>
        <dbReference type="EMBL" id="MCA9726063.1"/>
    </source>
</evidence>
<dbReference type="AlphaFoldDB" id="A0A956LVG2"/>
<organism evidence="3 4">
    <name type="scientific">Eiseniibacteriota bacterium</name>
    <dbReference type="NCBI Taxonomy" id="2212470"/>
    <lineage>
        <taxon>Bacteria</taxon>
        <taxon>Candidatus Eiseniibacteriota</taxon>
    </lineage>
</organism>
<dbReference type="Proteomes" id="UP000697710">
    <property type="component" value="Unassembled WGS sequence"/>
</dbReference>
<feature type="region of interest" description="Disordered" evidence="1">
    <location>
        <begin position="136"/>
        <end position="163"/>
    </location>
</feature>
<accession>A0A956LVG2</accession>
<name>A0A956LVG2_UNCEI</name>
<dbReference type="InterPro" id="IPR029052">
    <property type="entry name" value="Metallo-depent_PP-like"/>
</dbReference>
<dbReference type="GO" id="GO:0016787">
    <property type="term" value="F:hydrolase activity"/>
    <property type="evidence" value="ECO:0007669"/>
    <property type="project" value="InterPro"/>
</dbReference>
<dbReference type="Pfam" id="PF00149">
    <property type="entry name" value="Metallophos"/>
    <property type="match status" value="1"/>
</dbReference>
<dbReference type="SUPFAM" id="SSF56300">
    <property type="entry name" value="Metallo-dependent phosphatases"/>
    <property type="match status" value="1"/>
</dbReference>
<dbReference type="InterPro" id="IPR004843">
    <property type="entry name" value="Calcineurin-like_PHP"/>
</dbReference>
<evidence type="ECO:0000256" key="1">
    <source>
        <dbReference type="SAM" id="MobiDB-lite"/>
    </source>
</evidence>
<gene>
    <name evidence="3" type="ORF">KC729_00160</name>
</gene>